<dbReference type="InterPro" id="IPR036291">
    <property type="entry name" value="NAD(P)-bd_dom_sf"/>
</dbReference>
<evidence type="ECO:0000259" key="4">
    <source>
        <dbReference type="Pfam" id="PF01467"/>
    </source>
</evidence>
<accession>A0A3E5FQ81</accession>
<dbReference type="EMBL" id="QSVF01000019">
    <property type="protein sequence ID" value="RGO08738.1"/>
    <property type="molecule type" value="Genomic_DNA"/>
</dbReference>
<dbReference type="PANTHER" id="PTHR43793">
    <property type="entry name" value="FAD SYNTHASE"/>
    <property type="match status" value="1"/>
</dbReference>
<feature type="domain" description="Cytidyltransferase-like" evidence="4">
    <location>
        <begin position="5"/>
        <end position="125"/>
    </location>
</feature>
<evidence type="ECO:0000256" key="1">
    <source>
        <dbReference type="ARBA" id="ARBA00022679"/>
    </source>
</evidence>
<keyword evidence="2" id="KW-0548">Nucleotidyltransferase</keyword>
<dbReference type="Pfam" id="PF01467">
    <property type="entry name" value="CTP_transf_like"/>
    <property type="match status" value="1"/>
</dbReference>
<name>A0A3E5FQ81_9FIRM</name>
<dbReference type="Gene3D" id="3.40.50.620">
    <property type="entry name" value="HUPs"/>
    <property type="match status" value="1"/>
</dbReference>
<evidence type="ECO:0000313" key="5">
    <source>
        <dbReference type="EMBL" id="RGO08738.1"/>
    </source>
</evidence>
<dbReference type="AlphaFoldDB" id="A0A3E5FQ81"/>
<dbReference type="Gene3D" id="3.30.360.10">
    <property type="entry name" value="Dihydrodipicolinate Reductase, domain 2"/>
    <property type="match status" value="1"/>
</dbReference>
<dbReference type="Gene3D" id="3.40.50.720">
    <property type="entry name" value="NAD(P)-binding Rossmann-like Domain"/>
    <property type="match status" value="1"/>
</dbReference>
<reference evidence="5 6" key="1">
    <citation type="submission" date="2018-08" db="EMBL/GenBank/DDBJ databases">
        <title>A genome reference for cultivated species of the human gut microbiota.</title>
        <authorList>
            <person name="Zou Y."/>
            <person name="Xue W."/>
            <person name="Luo G."/>
        </authorList>
    </citation>
    <scope>NUCLEOTIDE SEQUENCE [LARGE SCALE GENOMIC DNA]</scope>
    <source>
        <strain evidence="5 6">OM02-6</strain>
    </source>
</reference>
<dbReference type="InterPro" id="IPR004821">
    <property type="entry name" value="Cyt_trans-like"/>
</dbReference>
<sequence length="445" mass="52114">MKKVITYGTFDLFHEGHYNILKRAKEYGDYLIVGVTGENYDAQRGKLSVHDSLSKRIENVRKTGFADLIIVEEYIGQKIYDIIKYGIDVLVVGSDWRGKFDHLSEYCEVKYLERTKNISSTQIRNIEMKIYRFGIVTDDLWDNKVIEETKTIHGLRMESVFASDMKLANQFAKKFKVPNTFTSYDKFLESIDILYIKTSLQTRVDYIEKALIQGKHVISSIPPSLKKEKIQYLRELSKHHHAFLLNNIPMLYLNSFSQLVWMARSNMIGNVLSIRCSISKNHFTKQSDKDLYEVAYYPICTIFKIMGTNYKECTCKYIRNKNNIVYMILSIVFENSIALVELGENVNITEGITITGTMGKIYILDKWWNLSYFKMKRQGEEDFRRFSFHFEGNGFRYILQFILQNLRNSTIPSSRISEDEMLTMINICKKIKMEEKKIKKQEGGL</sequence>
<evidence type="ECO:0000259" key="3">
    <source>
        <dbReference type="Pfam" id="PF01408"/>
    </source>
</evidence>
<keyword evidence="1 5" id="KW-0808">Transferase</keyword>
<dbReference type="InterPro" id="IPR014729">
    <property type="entry name" value="Rossmann-like_a/b/a_fold"/>
</dbReference>
<dbReference type="SUPFAM" id="SSF52374">
    <property type="entry name" value="Nucleotidylyl transferase"/>
    <property type="match status" value="1"/>
</dbReference>
<protein>
    <submittedName>
        <fullName evidence="5">Glycerol-3-phosphate cytidyltransferase</fullName>
    </submittedName>
</protein>
<feature type="domain" description="Gfo/Idh/MocA-like oxidoreductase N-terminal" evidence="3">
    <location>
        <begin position="153"/>
        <end position="243"/>
    </location>
</feature>
<proteinExistence type="predicted"/>
<dbReference type="PANTHER" id="PTHR43793:SF1">
    <property type="entry name" value="FAD SYNTHASE"/>
    <property type="match status" value="1"/>
</dbReference>
<dbReference type="NCBIfam" id="TIGR00125">
    <property type="entry name" value="cyt_tran_rel"/>
    <property type="match status" value="1"/>
</dbReference>
<dbReference type="GO" id="GO:0016779">
    <property type="term" value="F:nucleotidyltransferase activity"/>
    <property type="evidence" value="ECO:0007669"/>
    <property type="project" value="UniProtKB-KW"/>
</dbReference>
<dbReference type="InterPro" id="IPR050385">
    <property type="entry name" value="Archaeal_FAD_synthase"/>
</dbReference>
<comment type="caution">
    <text evidence="5">The sequence shown here is derived from an EMBL/GenBank/DDBJ whole genome shotgun (WGS) entry which is preliminary data.</text>
</comment>
<dbReference type="SUPFAM" id="SSF51735">
    <property type="entry name" value="NAD(P)-binding Rossmann-fold domains"/>
    <property type="match status" value="1"/>
</dbReference>
<evidence type="ECO:0000256" key="2">
    <source>
        <dbReference type="ARBA" id="ARBA00022695"/>
    </source>
</evidence>
<gene>
    <name evidence="5" type="ORF">DXB31_08080</name>
</gene>
<dbReference type="Pfam" id="PF01408">
    <property type="entry name" value="GFO_IDH_MocA"/>
    <property type="match status" value="1"/>
</dbReference>
<evidence type="ECO:0000313" key="6">
    <source>
        <dbReference type="Proteomes" id="UP000261087"/>
    </source>
</evidence>
<dbReference type="RefSeq" id="WP_117605095.1">
    <property type="nucleotide sequence ID" value="NZ_CAXVJN010000017.1"/>
</dbReference>
<organism evidence="5 6">
    <name type="scientific">Thomasclavelia spiroformis</name>
    <dbReference type="NCBI Taxonomy" id="29348"/>
    <lineage>
        <taxon>Bacteria</taxon>
        <taxon>Bacillati</taxon>
        <taxon>Bacillota</taxon>
        <taxon>Erysipelotrichia</taxon>
        <taxon>Erysipelotrichales</taxon>
        <taxon>Coprobacillaceae</taxon>
        <taxon>Thomasclavelia</taxon>
    </lineage>
</organism>
<dbReference type="GO" id="GO:0000166">
    <property type="term" value="F:nucleotide binding"/>
    <property type="evidence" value="ECO:0007669"/>
    <property type="project" value="InterPro"/>
</dbReference>
<dbReference type="SUPFAM" id="SSF55347">
    <property type="entry name" value="Glyceraldehyde-3-phosphate dehydrogenase-like, C-terminal domain"/>
    <property type="match status" value="1"/>
</dbReference>
<dbReference type="InterPro" id="IPR000683">
    <property type="entry name" value="Gfo/Idh/MocA-like_OxRdtase_N"/>
</dbReference>
<dbReference type="Proteomes" id="UP000261087">
    <property type="component" value="Unassembled WGS sequence"/>
</dbReference>